<protein>
    <submittedName>
        <fullName evidence="2">Uncharacterized protein</fullName>
    </submittedName>
</protein>
<evidence type="ECO:0000256" key="1">
    <source>
        <dbReference type="SAM" id="MobiDB-lite"/>
    </source>
</evidence>
<organism evidence="2 3">
    <name type="scientific">Halteria grandinella</name>
    <dbReference type="NCBI Taxonomy" id="5974"/>
    <lineage>
        <taxon>Eukaryota</taxon>
        <taxon>Sar</taxon>
        <taxon>Alveolata</taxon>
        <taxon>Ciliophora</taxon>
        <taxon>Intramacronucleata</taxon>
        <taxon>Spirotrichea</taxon>
        <taxon>Stichotrichia</taxon>
        <taxon>Sporadotrichida</taxon>
        <taxon>Halteriidae</taxon>
        <taxon>Halteria</taxon>
    </lineage>
</organism>
<dbReference type="Proteomes" id="UP000785679">
    <property type="component" value="Unassembled WGS sequence"/>
</dbReference>
<comment type="caution">
    <text evidence="2">The sequence shown here is derived from an EMBL/GenBank/DDBJ whole genome shotgun (WGS) entry which is preliminary data.</text>
</comment>
<evidence type="ECO:0000313" key="3">
    <source>
        <dbReference type="Proteomes" id="UP000785679"/>
    </source>
</evidence>
<name>A0A8J8SWX9_HALGN</name>
<feature type="compositionally biased region" description="Basic and acidic residues" evidence="1">
    <location>
        <begin position="388"/>
        <end position="399"/>
    </location>
</feature>
<feature type="region of interest" description="Disordered" evidence="1">
    <location>
        <begin position="287"/>
        <end position="399"/>
    </location>
</feature>
<sequence length="399" mass="44473">MLAHRLRIVRLPAPGPDHRRPVMLLDREATFDAGEMRLLRLVHIEIGEEVLPFEDLLMTALWTWHVEVLLRAGFAAFRNPASRHDQRRRNLEHLRELIGPAAAVRLLFRISGRVDLPFRQIVLHLASHRHLTERGRRVGTGDQQSAPPVDPFLVKHRIGAIAGLGGEDSLQRSRRFEHRRQLHLRPPAGVVLGGVDIEEVAGIHFEGPEREDIGKHRAAELGGFDEGDRPTRIVRAERPEDLGEIGEEVGIVVARKWALTVREADVVDRPSEVVDRRRWRQSGSHRLLGETARIGEQDRHAVSPPARSDPRPSLAPRMRPPCGSGSRGRVSGETLDASGAALPGRTVRTGQQRLPRAPAARPRMSSSWSLRCGPSAHGPRRPGYIGRAPRDPRARGVLS</sequence>
<evidence type="ECO:0000313" key="2">
    <source>
        <dbReference type="EMBL" id="TNV73700.1"/>
    </source>
</evidence>
<dbReference type="EMBL" id="RRYP01018282">
    <property type="protein sequence ID" value="TNV73700.1"/>
    <property type="molecule type" value="Genomic_DNA"/>
</dbReference>
<reference evidence="2" key="1">
    <citation type="submission" date="2019-06" db="EMBL/GenBank/DDBJ databases">
        <authorList>
            <person name="Zheng W."/>
        </authorList>
    </citation>
    <scope>NUCLEOTIDE SEQUENCE</scope>
    <source>
        <strain evidence="2">QDHG01</strain>
    </source>
</reference>
<proteinExistence type="predicted"/>
<accession>A0A8J8SWX9</accession>
<keyword evidence="3" id="KW-1185">Reference proteome</keyword>
<dbReference type="AlphaFoldDB" id="A0A8J8SWX9"/>
<gene>
    <name evidence="2" type="ORF">FGO68_gene10233</name>
</gene>